<dbReference type="SUPFAM" id="SSF81383">
    <property type="entry name" value="F-box domain"/>
    <property type="match status" value="1"/>
</dbReference>
<dbReference type="KEGG" id="bdi:104584094"/>
<dbReference type="PANTHER" id="PTHR31672">
    <property type="entry name" value="BNACNNG10540D PROTEIN"/>
    <property type="match status" value="1"/>
</dbReference>
<dbReference type="EnsemblPlants" id="KQJ96117">
    <property type="protein sequence ID" value="KQJ96117"/>
    <property type="gene ID" value="BRADI_3g21096v3"/>
</dbReference>
<feature type="domain" description="F-box associated beta-propeller type 3" evidence="1">
    <location>
        <begin position="79"/>
        <end position="285"/>
    </location>
</feature>
<evidence type="ECO:0000259" key="2">
    <source>
        <dbReference type="Pfam" id="PF12937"/>
    </source>
</evidence>
<dbReference type="EMBL" id="CM000882">
    <property type="protein sequence ID" value="KQJ96117.1"/>
    <property type="molecule type" value="Genomic_DNA"/>
</dbReference>
<dbReference type="AlphaFoldDB" id="A0A0Q3LUU0"/>
<organism evidence="3">
    <name type="scientific">Brachypodium distachyon</name>
    <name type="common">Purple false brome</name>
    <name type="synonym">Trachynia distachya</name>
    <dbReference type="NCBI Taxonomy" id="15368"/>
    <lineage>
        <taxon>Eukaryota</taxon>
        <taxon>Viridiplantae</taxon>
        <taxon>Streptophyta</taxon>
        <taxon>Embryophyta</taxon>
        <taxon>Tracheophyta</taxon>
        <taxon>Spermatophyta</taxon>
        <taxon>Magnoliopsida</taxon>
        <taxon>Liliopsida</taxon>
        <taxon>Poales</taxon>
        <taxon>Poaceae</taxon>
        <taxon>BOP clade</taxon>
        <taxon>Pooideae</taxon>
        <taxon>Stipodae</taxon>
        <taxon>Brachypodieae</taxon>
        <taxon>Brachypodium</taxon>
    </lineage>
</organism>
<evidence type="ECO:0000259" key="1">
    <source>
        <dbReference type="Pfam" id="PF08268"/>
    </source>
</evidence>
<sequence length="364" mass="40441">MDEACTSFFSDCATDTLVEILRRLSPASSRRCRLVCRYWRATIDERTKSLLPQSDAKTLLVGDGSAHVLGDGWSLKRVMASPRSRRMNVVGTRNGLLCLCDDSKPGGAILLANPSTGEKLALPLLTRADISSSDSWHRAYSFAHHERTGRHTVVHVPFCCWAWEFPRLQVFTLGEASWRDVATPAINVGCRLGAGVVSVDGGATYWVAQGSGRIVSLDLEDERVTSVSAPRIPAGFRSSFELVGVHGRLGVTVCDDGSRLGTSKTKVLVLESVSGQHRWACWYYVELDRCLQSPLKPHFMHGEYLLMKGLHAVCANKPSGKWRSRHGDVLLSRTDQGKDVYIGDIYRAFPYVETDEPLRQYKLW</sequence>
<evidence type="ECO:0000313" key="5">
    <source>
        <dbReference type="Proteomes" id="UP000008810"/>
    </source>
</evidence>
<dbReference type="InterPro" id="IPR001810">
    <property type="entry name" value="F-box_dom"/>
</dbReference>
<evidence type="ECO:0000313" key="3">
    <source>
        <dbReference type="EMBL" id="KQJ96117.1"/>
    </source>
</evidence>
<dbReference type="GeneID" id="104584094"/>
<reference evidence="3 4" key="1">
    <citation type="journal article" date="2010" name="Nature">
        <title>Genome sequencing and analysis of the model grass Brachypodium distachyon.</title>
        <authorList>
            <consortium name="International Brachypodium Initiative"/>
        </authorList>
    </citation>
    <scope>NUCLEOTIDE SEQUENCE [LARGE SCALE GENOMIC DNA]</scope>
    <source>
        <strain evidence="3 4">Bd21</strain>
    </source>
</reference>
<dbReference type="RefSeq" id="XP_010236524.1">
    <property type="nucleotide sequence ID" value="XM_010238222.1"/>
</dbReference>
<dbReference type="Gramene" id="KQJ96117">
    <property type="protein sequence ID" value="KQJ96117"/>
    <property type="gene ID" value="BRADI_3g21096v3"/>
</dbReference>
<dbReference type="InterPro" id="IPR036047">
    <property type="entry name" value="F-box-like_dom_sf"/>
</dbReference>
<dbReference type="PANTHER" id="PTHR31672:SF13">
    <property type="entry name" value="F-BOX PROTEIN CPR30-LIKE"/>
    <property type="match status" value="1"/>
</dbReference>
<reference evidence="3" key="2">
    <citation type="submission" date="2017-06" db="EMBL/GenBank/DDBJ databases">
        <title>WGS assembly of Brachypodium distachyon.</title>
        <authorList>
            <consortium name="The International Brachypodium Initiative"/>
            <person name="Lucas S."/>
            <person name="Harmon-Smith M."/>
            <person name="Lail K."/>
            <person name="Tice H."/>
            <person name="Grimwood J."/>
            <person name="Bruce D."/>
            <person name="Barry K."/>
            <person name="Shu S."/>
            <person name="Lindquist E."/>
            <person name="Wang M."/>
            <person name="Pitluck S."/>
            <person name="Vogel J.P."/>
            <person name="Garvin D.F."/>
            <person name="Mockler T.C."/>
            <person name="Schmutz J."/>
            <person name="Rokhsar D."/>
            <person name="Bevan M.W."/>
        </authorList>
    </citation>
    <scope>NUCLEOTIDE SEQUENCE</scope>
    <source>
        <strain evidence="3">Bd21</strain>
    </source>
</reference>
<dbReference type="Pfam" id="PF12937">
    <property type="entry name" value="F-box-like"/>
    <property type="match status" value="1"/>
</dbReference>
<dbReference type="Gene3D" id="1.20.1280.50">
    <property type="match status" value="1"/>
</dbReference>
<dbReference type="InterPro" id="IPR013187">
    <property type="entry name" value="F-box-assoc_dom_typ3"/>
</dbReference>
<reference evidence="4" key="3">
    <citation type="submission" date="2018-08" db="UniProtKB">
        <authorList>
            <consortium name="EnsemblPlants"/>
        </authorList>
    </citation>
    <scope>IDENTIFICATION</scope>
    <source>
        <strain evidence="4">cv. Bd21</strain>
    </source>
</reference>
<keyword evidence="5" id="KW-1185">Reference proteome</keyword>
<proteinExistence type="predicted"/>
<feature type="domain" description="F-box" evidence="2">
    <location>
        <begin position="15"/>
        <end position="44"/>
    </location>
</feature>
<name>A0A0Q3LUU0_BRADI</name>
<dbReference type="Pfam" id="PF08268">
    <property type="entry name" value="FBA_3"/>
    <property type="match status" value="1"/>
</dbReference>
<dbReference type="Proteomes" id="UP000008810">
    <property type="component" value="Chromosome 3"/>
</dbReference>
<evidence type="ECO:0000313" key="4">
    <source>
        <dbReference type="EnsemblPlants" id="KQJ96117"/>
    </source>
</evidence>
<accession>A0A0Q3LUU0</accession>
<protein>
    <submittedName>
        <fullName evidence="3 4">Uncharacterized protein</fullName>
    </submittedName>
</protein>
<gene>
    <name evidence="4" type="primary">LOC104584094</name>
    <name evidence="3" type="ORF">BRADI_3g21096v3</name>
</gene>
<dbReference type="InterPro" id="IPR050796">
    <property type="entry name" value="SCF_F-box_component"/>
</dbReference>
<dbReference type="OrthoDB" id="665134at2759"/>